<dbReference type="Proteomes" id="UP000470520">
    <property type="component" value="Unassembled WGS sequence"/>
</dbReference>
<dbReference type="AlphaFoldDB" id="A0A7K3QRA3"/>
<dbReference type="Pfam" id="PF20028">
    <property type="entry name" value="VMAP-C"/>
    <property type="match status" value="1"/>
</dbReference>
<dbReference type="InterPro" id="IPR045450">
    <property type="entry name" value="VMAP_C"/>
</dbReference>
<name>A0A7K3QRA3_9ACTN</name>
<feature type="non-terminal residue" evidence="2">
    <location>
        <position position="69"/>
    </location>
</feature>
<evidence type="ECO:0000313" key="3">
    <source>
        <dbReference type="Proteomes" id="UP000470520"/>
    </source>
</evidence>
<sequence length="69" mass="7134">MRSVGEDRAAAFGASVFNGVPVMIWRGGPETDGIETELASFLEGDALSSLPGKLRRIRAGSAADGQRAG</sequence>
<accession>A0A7K3QRA3</accession>
<comment type="caution">
    <text evidence="2">The sequence shown here is derived from an EMBL/GenBank/DDBJ whole genome shotgun (WGS) entry which is preliminary data.</text>
</comment>
<gene>
    <name evidence="2" type="ORF">G3I21_11690</name>
</gene>
<proteinExistence type="predicted"/>
<protein>
    <recommendedName>
        <fullName evidence="1">vWA-MoxR associated protein C-terminal domain-containing protein</fullName>
    </recommendedName>
</protein>
<feature type="domain" description="vWA-MoxR associated protein C-terminal" evidence="1">
    <location>
        <begin position="10"/>
        <end position="64"/>
    </location>
</feature>
<evidence type="ECO:0000259" key="1">
    <source>
        <dbReference type="Pfam" id="PF20028"/>
    </source>
</evidence>
<organism evidence="2 3">
    <name type="scientific">Streptomyces bauhiniae</name>
    <dbReference type="NCBI Taxonomy" id="2340725"/>
    <lineage>
        <taxon>Bacteria</taxon>
        <taxon>Bacillati</taxon>
        <taxon>Actinomycetota</taxon>
        <taxon>Actinomycetes</taxon>
        <taxon>Kitasatosporales</taxon>
        <taxon>Streptomycetaceae</taxon>
        <taxon>Streptomyces</taxon>
    </lineage>
</organism>
<evidence type="ECO:0000313" key="2">
    <source>
        <dbReference type="EMBL" id="NEB92373.1"/>
    </source>
</evidence>
<reference evidence="2 3" key="1">
    <citation type="submission" date="2020-01" db="EMBL/GenBank/DDBJ databases">
        <title>Insect and environment-associated Actinomycetes.</title>
        <authorList>
            <person name="Currrie C."/>
            <person name="Chevrette M."/>
            <person name="Carlson C."/>
            <person name="Stubbendieck R."/>
            <person name="Wendt-Pienkowski E."/>
        </authorList>
    </citation>
    <scope>NUCLEOTIDE SEQUENCE [LARGE SCALE GENOMIC DNA]</scope>
    <source>
        <strain evidence="2 3">SID7754</strain>
    </source>
</reference>
<dbReference type="EMBL" id="JAAGMR010000144">
    <property type="protein sequence ID" value="NEB92373.1"/>
    <property type="molecule type" value="Genomic_DNA"/>
</dbReference>